<protein>
    <submittedName>
        <fullName evidence="3">Signal recognition particle, SRP9/SRP14 subunit</fullName>
    </submittedName>
</protein>
<sequence length="122" mass="14279">MYIEDFESFYQQAEALYRSRPLETRYCIKYRNCDGILALKVTDDVKCLQYKTDQQSDLRKLERINNLFMALAAGNEELAAESHQQGQQQQQQHQQQKQSQHKQQQQQPQSEAKGKGKGRKKG</sequence>
<dbReference type="SUPFAM" id="SSF54762">
    <property type="entry name" value="Signal recognition particle alu RNA binding heterodimer, SRP9/14"/>
    <property type="match status" value="1"/>
</dbReference>
<evidence type="ECO:0000313" key="4">
    <source>
        <dbReference type="Proteomes" id="UP000815325"/>
    </source>
</evidence>
<dbReference type="Gene3D" id="3.30.720.10">
    <property type="entry name" value="Signal recognition particle alu RNA binding heterodimer, srp9/1"/>
    <property type="match status" value="1"/>
</dbReference>
<reference evidence="3" key="1">
    <citation type="submission" date="2017-08" db="EMBL/GenBank/DDBJ databases">
        <authorList>
            <person name="Polle J.E."/>
            <person name="Barry K."/>
            <person name="Cushman J."/>
            <person name="Schmutz J."/>
            <person name="Tran D."/>
            <person name="Hathwaick L.T."/>
            <person name="Yim W.C."/>
            <person name="Jenkins J."/>
            <person name="Mckie-Krisberg Z.M."/>
            <person name="Prochnik S."/>
            <person name="Lindquist E."/>
            <person name="Dockter R.B."/>
            <person name="Adam C."/>
            <person name="Molina H."/>
            <person name="Bunkerborg J."/>
            <person name="Jin E."/>
            <person name="Buchheim M."/>
            <person name="Magnuson J."/>
        </authorList>
    </citation>
    <scope>NUCLEOTIDE SEQUENCE</scope>
    <source>
        <strain evidence="3">CCAP 19/18</strain>
    </source>
</reference>
<proteinExistence type="predicted"/>
<dbReference type="InterPro" id="IPR009018">
    <property type="entry name" value="Signal_recog_particle_SRP9/14"/>
</dbReference>
<dbReference type="PANTHER" id="PTHR12834:SF12">
    <property type="entry name" value="SIGNAL RECOGNITION PARTICLE 9 KDA PROTEIN"/>
    <property type="match status" value="1"/>
</dbReference>
<dbReference type="InterPro" id="IPR039914">
    <property type="entry name" value="SRP9-like"/>
</dbReference>
<dbReference type="InterPro" id="IPR039432">
    <property type="entry name" value="SRP9_dom"/>
</dbReference>
<feature type="compositionally biased region" description="Low complexity" evidence="1">
    <location>
        <begin position="78"/>
        <end position="110"/>
    </location>
</feature>
<gene>
    <name evidence="3" type="ORF">DUNSADRAFT_172</name>
</gene>
<dbReference type="EMBL" id="MU070440">
    <property type="protein sequence ID" value="KAF5827718.1"/>
    <property type="molecule type" value="Genomic_DNA"/>
</dbReference>
<accession>A0ABQ7FZD7</accession>
<name>A0ABQ7FZD7_DUNSA</name>
<comment type="caution">
    <text evidence="3">The sequence shown here is derived from an EMBL/GenBank/DDBJ whole genome shotgun (WGS) entry which is preliminary data.</text>
</comment>
<organism evidence="3 4">
    <name type="scientific">Dunaliella salina</name>
    <name type="common">Green alga</name>
    <name type="synonym">Protococcus salinus</name>
    <dbReference type="NCBI Taxonomy" id="3046"/>
    <lineage>
        <taxon>Eukaryota</taxon>
        <taxon>Viridiplantae</taxon>
        <taxon>Chlorophyta</taxon>
        <taxon>core chlorophytes</taxon>
        <taxon>Chlorophyceae</taxon>
        <taxon>CS clade</taxon>
        <taxon>Chlamydomonadales</taxon>
        <taxon>Dunaliellaceae</taxon>
        <taxon>Dunaliella</taxon>
    </lineage>
</organism>
<evidence type="ECO:0000256" key="1">
    <source>
        <dbReference type="SAM" id="MobiDB-lite"/>
    </source>
</evidence>
<dbReference type="Pfam" id="PF05486">
    <property type="entry name" value="SRP9-21"/>
    <property type="match status" value="1"/>
</dbReference>
<feature type="region of interest" description="Disordered" evidence="1">
    <location>
        <begin position="78"/>
        <end position="122"/>
    </location>
</feature>
<feature type="domain" description="SRP9" evidence="2">
    <location>
        <begin position="4"/>
        <end position="66"/>
    </location>
</feature>
<dbReference type="Proteomes" id="UP000815325">
    <property type="component" value="Unassembled WGS sequence"/>
</dbReference>
<evidence type="ECO:0000313" key="3">
    <source>
        <dbReference type="EMBL" id="KAF5827718.1"/>
    </source>
</evidence>
<evidence type="ECO:0000259" key="2">
    <source>
        <dbReference type="Pfam" id="PF05486"/>
    </source>
</evidence>
<dbReference type="PANTHER" id="PTHR12834">
    <property type="entry name" value="SIGNAL RECOGNITION PARTICLE 9 KDA PROTEIN"/>
    <property type="match status" value="1"/>
</dbReference>
<keyword evidence="4" id="KW-1185">Reference proteome</keyword>